<dbReference type="GO" id="GO:0016491">
    <property type="term" value="F:oxidoreductase activity"/>
    <property type="evidence" value="ECO:0007669"/>
    <property type="project" value="UniProtKB-KW"/>
</dbReference>
<dbReference type="Pfam" id="PF00106">
    <property type="entry name" value="adh_short"/>
    <property type="match status" value="1"/>
</dbReference>
<keyword evidence="2" id="KW-0521">NADP</keyword>
<keyword evidence="4" id="KW-1185">Reference proteome</keyword>
<dbReference type="PANTHER" id="PTHR24320">
    <property type="entry name" value="RETINOL DEHYDROGENASE"/>
    <property type="match status" value="1"/>
</dbReference>
<dbReference type="FunFam" id="3.40.50.720:FF:000353">
    <property type="entry name" value="WW domain-containing oxidoreductase"/>
    <property type="match status" value="1"/>
</dbReference>
<sequence length="316" mass="35362">ERVQRYSWRTTAEEVLKGIDLSGKTALITGTNSGIGIETARSLALHGAHVVMANRNIPASEKLRDEILAAKPDAKVNILSIELSSLKSVKKAAEEYLAKGWPLHILILNAGVFSQLTKDTDDDLEATYGINHVAHFYLTQLLLSKLKQSAPSRVVIVSSHLHNNTNIDVSLPVEEKLKILTPDVGTKEPGMMSFYAYSKMCNILFAFALHRRVNQSGVNVYVLHPGVIKTALHRGGGLFFKIFQFLGTPFFRSIEQGAATTIYCATDPELDNISGKYFENCWDDEKRLQTSLARDEVLQEALWKHTEDFLREYENK</sequence>
<evidence type="ECO:0000256" key="1">
    <source>
        <dbReference type="ARBA" id="ARBA00006484"/>
    </source>
</evidence>
<dbReference type="PANTHER" id="PTHR24320:SF282">
    <property type="entry name" value="WW DOMAIN-CONTAINING OXIDOREDUCTASE"/>
    <property type="match status" value="1"/>
</dbReference>
<protein>
    <submittedName>
        <fullName evidence="5">Dehydrogenase with different specificities related to short-chain alcohol dehydrogenase</fullName>
    </submittedName>
</protein>
<reference evidence="5" key="1">
    <citation type="submission" date="2022-11" db="UniProtKB">
        <authorList>
            <consortium name="WormBaseParasite"/>
        </authorList>
    </citation>
    <scope>IDENTIFICATION</scope>
</reference>
<dbReference type="SUPFAM" id="SSF51735">
    <property type="entry name" value="NAD(P)-binding Rossmann-fold domains"/>
    <property type="match status" value="1"/>
</dbReference>
<name>A0A914XSY7_9BILA</name>
<dbReference type="Proteomes" id="UP000887566">
    <property type="component" value="Unplaced"/>
</dbReference>
<dbReference type="AlphaFoldDB" id="A0A914XSY7"/>
<dbReference type="InterPro" id="IPR002347">
    <property type="entry name" value="SDR_fam"/>
</dbReference>
<evidence type="ECO:0000313" key="5">
    <source>
        <dbReference type="WBParaSite" id="PSAMB.scaffold9445size4971.g32453.t1"/>
    </source>
</evidence>
<dbReference type="Gene3D" id="3.40.50.720">
    <property type="entry name" value="NAD(P)-binding Rossmann-like Domain"/>
    <property type="match status" value="1"/>
</dbReference>
<dbReference type="PRINTS" id="PR00081">
    <property type="entry name" value="GDHRDH"/>
</dbReference>
<dbReference type="InterPro" id="IPR036291">
    <property type="entry name" value="NAD(P)-bd_dom_sf"/>
</dbReference>
<evidence type="ECO:0000256" key="2">
    <source>
        <dbReference type="ARBA" id="ARBA00022857"/>
    </source>
</evidence>
<keyword evidence="3" id="KW-0560">Oxidoreductase</keyword>
<accession>A0A914XSY7</accession>
<proteinExistence type="inferred from homology"/>
<organism evidence="4 5">
    <name type="scientific">Plectus sambesii</name>
    <dbReference type="NCBI Taxonomy" id="2011161"/>
    <lineage>
        <taxon>Eukaryota</taxon>
        <taxon>Metazoa</taxon>
        <taxon>Ecdysozoa</taxon>
        <taxon>Nematoda</taxon>
        <taxon>Chromadorea</taxon>
        <taxon>Plectida</taxon>
        <taxon>Plectina</taxon>
        <taxon>Plectoidea</taxon>
        <taxon>Plectidae</taxon>
        <taxon>Plectus</taxon>
    </lineage>
</organism>
<evidence type="ECO:0000313" key="4">
    <source>
        <dbReference type="Proteomes" id="UP000887566"/>
    </source>
</evidence>
<dbReference type="WBParaSite" id="PSAMB.scaffold9445size4971.g32453.t1">
    <property type="protein sequence ID" value="PSAMB.scaffold9445size4971.g32453.t1"/>
    <property type="gene ID" value="PSAMB.scaffold9445size4971.g32453"/>
</dbReference>
<dbReference type="CDD" id="cd05327">
    <property type="entry name" value="retinol-DH_like_SDR_c_like"/>
    <property type="match status" value="1"/>
</dbReference>
<comment type="similarity">
    <text evidence="1">Belongs to the short-chain dehydrogenases/reductases (SDR) family.</text>
</comment>
<evidence type="ECO:0000256" key="3">
    <source>
        <dbReference type="ARBA" id="ARBA00023002"/>
    </source>
</evidence>